<organism evidence="2 3">
    <name type="scientific">Bradyrhizobium lupini HPC(L)</name>
    <dbReference type="NCBI Taxonomy" id="1229491"/>
    <lineage>
        <taxon>Bacteria</taxon>
        <taxon>Pseudomonadati</taxon>
        <taxon>Pseudomonadota</taxon>
        <taxon>Alphaproteobacteria</taxon>
        <taxon>Hyphomicrobiales</taxon>
        <taxon>Nitrobacteraceae</taxon>
        <taxon>Bradyrhizobium</taxon>
    </lineage>
</organism>
<protein>
    <submittedName>
        <fullName evidence="2">Uncharacterized protein</fullName>
    </submittedName>
</protein>
<feature type="compositionally biased region" description="Basic and acidic residues" evidence="1">
    <location>
        <begin position="36"/>
        <end position="57"/>
    </location>
</feature>
<name>A0ABP2RP26_RHILU</name>
<sequence>MVEEPSREETVELKVLGAKKKARGQQVDLFAATLDEAERRTSDPTKQKSLQEIRQKVLPELSETD</sequence>
<reference evidence="2 3" key="1">
    <citation type="journal article" date="2013" name="Genome Announc.">
        <title>Genome Sequence of Rhizobium lupini HPC(L) Isolated from Saline Desert Soil, Kutch (Gujarat).</title>
        <authorList>
            <person name="Agarwal L."/>
            <person name="Purohit H.J."/>
        </authorList>
    </citation>
    <scope>NUCLEOTIDE SEQUENCE [LARGE SCALE GENOMIC DNA]</scope>
    <source>
        <strain evidence="3">HPC(L)</strain>
    </source>
</reference>
<evidence type="ECO:0000313" key="2">
    <source>
        <dbReference type="EMBL" id="EKJ94773.1"/>
    </source>
</evidence>
<evidence type="ECO:0000313" key="3">
    <source>
        <dbReference type="Proteomes" id="UP000017668"/>
    </source>
</evidence>
<keyword evidence="3" id="KW-1185">Reference proteome</keyword>
<dbReference type="Proteomes" id="UP000017668">
    <property type="component" value="Unassembled WGS sequence"/>
</dbReference>
<feature type="region of interest" description="Disordered" evidence="1">
    <location>
        <begin position="35"/>
        <end position="65"/>
    </location>
</feature>
<accession>A0ABP2RP26</accession>
<dbReference type="EMBL" id="AMQQ01000023">
    <property type="protein sequence ID" value="EKJ94773.1"/>
    <property type="molecule type" value="Genomic_DNA"/>
</dbReference>
<evidence type="ECO:0000256" key="1">
    <source>
        <dbReference type="SAM" id="MobiDB-lite"/>
    </source>
</evidence>
<dbReference type="RefSeq" id="WP_006699152.1">
    <property type="nucleotide sequence ID" value="NZ_AMQQ01000023.1"/>
</dbReference>
<proteinExistence type="predicted"/>
<comment type="caution">
    <text evidence="2">The sequence shown here is derived from an EMBL/GenBank/DDBJ whole genome shotgun (WGS) entry which is preliminary data.</text>
</comment>
<gene>
    <name evidence="2" type="ORF">C241_15773</name>
</gene>